<dbReference type="AlphaFoldDB" id="A0AAV4CEB6"/>
<feature type="transmembrane region" description="Helical" evidence="2">
    <location>
        <begin position="20"/>
        <end position="41"/>
    </location>
</feature>
<evidence type="ECO:0000313" key="3">
    <source>
        <dbReference type="EMBL" id="GFO29892.1"/>
    </source>
</evidence>
<keyword evidence="2" id="KW-1133">Transmembrane helix</keyword>
<feature type="transmembrane region" description="Helical" evidence="2">
    <location>
        <begin position="53"/>
        <end position="75"/>
    </location>
</feature>
<comment type="caution">
    <text evidence="3">The sequence shown here is derived from an EMBL/GenBank/DDBJ whole genome shotgun (WGS) entry which is preliminary data.</text>
</comment>
<keyword evidence="4" id="KW-1185">Reference proteome</keyword>
<evidence type="ECO:0000256" key="1">
    <source>
        <dbReference type="SAM" id="MobiDB-lite"/>
    </source>
</evidence>
<accession>A0AAV4CEB6</accession>
<evidence type="ECO:0000313" key="4">
    <source>
        <dbReference type="Proteomes" id="UP000735302"/>
    </source>
</evidence>
<feature type="transmembrane region" description="Helical" evidence="2">
    <location>
        <begin position="81"/>
        <end position="102"/>
    </location>
</feature>
<organism evidence="3 4">
    <name type="scientific">Plakobranchus ocellatus</name>
    <dbReference type="NCBI Taxonomy" id="259542"/>
    <lineage>
        <taxon>Eukaryota</taxon>
        <taxon>Metazoa</taxon>
        <taxon>Spiralia</taxon>
        <taxon>Lophotrochozoa</taxon>
        <taxon>Mollusca</taxon>
        <taxon>Gastropoda</taxon>
        <taxon>Heterobranchia</taxon>
        <taxon>Euthyneura</taxon>
        <taxon>Panpulmonata</taxon>
        <taxon>Sacoglossa</taxon>
        <taxon>Placobranchoidea</taxon>
        <taxon>Plakobranchidae</taxon>
        <taxon>Plakobranchus</taxon>
    </lineage>
</organism>
<feature type="region of interest" description="Disordered" evidence="1">
    <location>
        <begin position="106"/>
        <end position="145"/>
    </location>
</feature>
<gene>
    <name evidence="3" type="ORF">PoB_005639700</name>
</gene>
<protein>
    <submittedName>
        <fullName evidence="3">Uncharacterized protein</fullName>
    </submittedName>
</protein>
<keyword evidence="2" id="KW-0812">Transmembrane</keyword>
<evidence type="ECO:0000256" key="2">
    <source>
        <dbReference type="SAM" id="Phobius"/>
    </source>
</evidence>
<reference evidence="3 4" key="1">
    <citation type="journal article" date="2021" name="Elife">
        <title>Chloroplast acquisition without the gene transfer in kleptoplastic sea slugs, Plakobranchus ocellatus.</title>
        <authorList>
            <person name="Maeda T."/>
            <person name="Takahashi S."/>
            <person name="Yoshida T."/>
            <person name="Shimamura S."/>
            <person name="Takaki Y."/>
            <person name="Nagai Y."/>
            <person name="Toyoda A."/>
            <person name="Suzuki Y."/>
            <person name="Arimoto A."/>
            <person name="Ishii H."/>
            <person name="Satoh N."/>
            <person name="Nishiyama T."/>
            <person name="Hasebe M."/>
            <person name="Maruyama T."/>
            <person name="Minagawa J."/>
            <person name="Obokata J."/>
            <person name="Shigenobu S."/>
        </authorList>
    </citation>
    <scope>NUCLEOTIDE SEQUENCE [LARGE SCALE GENOMIC DNA]</scope>
</reference>
<keyword evidence="2" id="KW-0472">Membrane</keyword>
<name>A0AAV4CEB6_9GAST</name>
<dbReference type="EMBL" id="BLXT01006199">
    <property type="protein sequence ID" value="GFO29892.1"/>
    <property type="molecule type" value="Genomic_DNA"/>
</dbReference>
<feature type="compositionally biased region" description="Polar residues" evidence="1">
    <location>
        <begin position="184"/>
        <end position="193"/>
    </location>
</feature>
<dbReference type="Proteomes" id="UP000735302">
    <property type="component" value="Unassembled WGS sequence"/>
</dbReference>
<feature type="region of interest" description="Disordered" evidence="1">
    <location>
        <begin position="158"/>
        <end position="193"/>
    </location>
</feature>
<sequence length="193" mass="21251">MNETLTLTLILTLTLTLNLIRTLILILTLTLTLNLILTLILTSTLILNLTLTLVLILTVTLTLNLTLTLVLILTVTLTLNLTLTLALNLILIISLILTVSAFRPSVRPGRQSRGSNPNRRIPADLRADSLSTVPPTPLRPPLEQESYSRFKIKPATKTMSADLRPRARSKATVSPTHLPPRTPQCKSGLTHQF</sequence>
<proteinExistence type="predicted"/>